<evidence type="ECO:0000256" key="7">
    <source>
        <dbReference type="ARBA" id="ARBA00023136"/>
    </source>
</evidence>
<evidence type="ECO:0000256" key="11">
    <source>
        <dbReference type="SAM" id="Phobius"/>
    </source>
</evidence>
<evidence type="ECO:0000256" key="3">
    <source>
        <dbReference type="ARBA" id="ARBA00022723"/>
    </source>
</evidence>
<organism evidence="13 14">
    <name type="scientific">Cynara cardunculus var. scolymus</name>
    <name type="common">Globe artichoke</name>
    <name type="synonym">Cynara scolymus</name>
    <dbReference type="NCBI Taxonomy" id="59895"/>
    <lineage>
        <taxon>Eukaryota</taxon>
        <taxon>Viridiplantae</taxon>
        <taxon>Streptophyta</taxon>
        <taxon>Embryophyta</taxon>
        <taxon>Tracheophyta</taxon>
        <taxon>Spermatophyta</taxon>
        <taxon>Magnoliopsida</taxon>
        <taxon>eudicotyledons</taxon>
        <taxon>Gunneridae</taxon>
        <taxon>Pentapetalae</taxon>
        <taxon>asterids</taxon>
        <taxon>campanulids</taxon>
        <taxon>Asterales</taxon>
        <taxon>Asteraceae</taxon>
        <taxon>Carduoideae</taxon>
        <taxon>Cardueae</taxon>
        <taxon>Carduinae</taxon>
        <taxon>Cynara</taxon>
    </lineage>
</organism>
<dbReference type="Gene3D" id="3.30.40.10">
    <property type="entry name" value="Zinc/RING finger domain, C3HC4 (zinc finger)"/>
    <property type="match status" value="1"/>
</dbReference>
<comment type="caution">
    <text evidence="13">The sequence shown here is derived from an EMBL/GenBank/DDBJ whole genome shotgun (WGS) entry which is preliminary data.</text>
</comment>
<gene>
    <name evidence="13" type="ORF">Ccrd_020380</name>
</gene>
<dbReference type="InterPro" id="IPR013083">
    <property type="entry name" value="Znf_RING/FYVE/PHD"/>
</dbReference>
<evidence type="ECO:0000256" key="9">
    <source>
        <dbReference type="PROSITE-ProRule" id="PRU00175"/>
    </source>
</evidence>
<reference evidence="13 14" key="1">
    <citation type="journal article" date="2016" name="Sci. Rep.">
        <title>The genome sequence of the outbreeding globe artichoke constructed de novo incorporating a phase-aware low-pass sequencing strategy of F1 progeny.</title>
        <authorList>
            <person name="Scaglione D."/>
            <person name="Reyes-Chin-Wo S."/>
            <person name="Acquadro A."/>
            <person name="Froenicke L."/>
            <person name="Portis E."/>
            <person name="Beitel C."/>
            <person name="Tirone M."/>
            <person name="Mauro R."/>
            <person name="Lo Monaco A."/>
            <person name="Mauromicale G."/>
            <person name="Faccioli P."/>
            <person name="Cattivelli L."/>
            <person name="Rieseberg L."/>
            <person name="Michelmore R."/>
            <person name="Lanteri S."/>
        </authorList>
    </citation>
    <scope>NUCLEOTIDE SEQUENCE [LARGE SCALE GENOMIC DNA]</scope>
    <source>
        <strain evidence="13">2C</strain>
    </source>
</reference>
<keyword evidence="5" id="KW-0862">Zinc</keyword>
<name>A0A118K0E4_CYNCS</name>
<dbReference type="GO" id="GO:0016020">
    <property type="term" value="C:membrane"/>
    <property type="evidence" value="ECO:0007669"/>
    <property type="project" value="UniProtKB-SubCell"/>
</dbReference>
<evidence type="ECO:0000256" key="5">
    <source>
        <dbReference type="ARBA" id="ARBA00022833"/>
    </source>
</evidence>
<evidence type="ECO:0000256" key="6">
    <source>
        <dbReference type="ARBA" id="ARBA00022989"/>
    </source>
</evidence>
<evidence type="ECO:0000256" key="4">
    <source>
        <dbReference type="ARBA" id="ARBA00022771"/>
    </source>
</evidence>
<evidence type="ECO:0000259" key="12">
    <source>
        <dbReference type="PROSITE" id="PS50089"/>
    </source>
</evidence>
<dbReference type="PROSITE" id="PS50089">
    <property type="entry name" value="ZF_RING_2"/>
    <property type="match status" value="1"/>
</dbReference>
<comment type="subcellular location">
    <subcellularLocation>
        <location evidence="1">Membrane</location>
    </subcellularLocation>
</comment>
<keyword evidence="6 11" id="KW-1133">Transmembrane helix</keyword>
<evidence type="ECO:0000256" key="1">
    <source>
        <dbReference type="ARBA" id="ARBA00004370"/>
    </source>
</evidence>
<dbReference type="SUPFAM" id="SSF57850">
    <property type="entry name" value="RING/U-box"/>
    <property type="match status" value="1"/>
</dbReference>
<evidence type="ECO:0000313" key="13">
    <source>
        <dbReference type="EMBL" id="KVI01353.1"/>
    </source>
</evidence>
<keyword evidence="7 11" id="KW-0472">Membrane</keyword>
<dbReference type="Proteomes" id="UP000243975">
    <property type="component" value="Unassembled WGS sequence"/>
</dbReference>
<keyword evidence="4 9" id="KW-0863">Zinc-finger</keyword>
<sequence length="196" mass="22595">MPNTNRHRNYDTHRHHSPPKRHPKLLSIFLKFIVMSLILSLFLIFLGLAAIILLHVLLVACFFHGRRRSRNITPPPTSSYSLLDLQTHLPPFQYSSSSSSGDCSICLENFKEREFCRLLPECDHVFHADCVDSWLTKVPNCPVCRRRVRLEVDRSSDPIDSDDDCKFLWVIGAVLDLFAHDVPGKSEIQFDAIRRL</sequence>
<protein>
    <submittedName>
        <fullName evidence="13">Zinc finger, RING/FYVE/PHD-type</fullName>
    </submittedName>
</protein>
<dbReference type="PANTHER" id="PTHR46539:SF9">
    <property type="entry name" value="RING-H2 FINGER PROTEIN ATL56"/>
    <property type="match status" value="1"/>
</dbReference>
<keyword evidence="14" id="KW-1185">Reference proteome</keyword>
<dbReference type="PANTHER" id="PTHR46539">
    <property type="entry name" value="E3 UBIQUITIN-PROTEIN LIGASE ATL42"/>
    <property type="match status" value="1"/>
</dbReference>
<feature type="transmembrane region" description="Helical" evidence="11">
    <location>
        <begin position="32"/>
        <end position="63"/>
    </location>
</feature>
<dbReference type="Pfam" id="PF13639">
    <property type="entry name" value="zf-RING_2"/>
    <property type="match status" value="1"/>
</dbReference>
<dbReference type="OMA" id="QFKFCEP"/>
<feature type="domain" description="RING-type" evidence="12">
    <location>
        <begin position="103"/>
        <end position="145"/>
    </location>
</feature>
<evidence type="ECO:0000256" key="8">
    <source>
        <dbReference type="ARBA" id="ARBA00024209"/>
    </source>
</evidence>
<dbReference type="InterPro" id="IPR001841">
    <property type="entry name" value="Znf_RING"/>
</dbReference>
<dbReference type="GO" id="GO:0008270">
    <property type="term" value="F:zinc ion binding"/>
    <property type="evidence" value="ECO:0007669"/>
    <property type="project" value="UniProtKB-KW"/>
</dbReference>
<accession>A0A118K0E4</accession>
<evidence type="ECO:0000313" key="14">
    <source>
        <dbReference type="Proteomes" id="UP000243975"/>
    </source>
</evidence>
<evidence type="ECO:0000256" key="2">
    <source>
        <dbReference type="ARBA" id="ARBA00022692"/>
    </source>
</evidence>
<evidence type="ECO:0000256" key="10">
    <source>
        <dbReference type="SAM" id="MobiDB-lite"/>
    </source>
</evidence>
<feature type="region of interest" description="Disordered" evidence="10">
    <location>
        <begin position="1"/>
        <end position="20"/>
    </location>
</feature>
<dbReference type="AlphaFoldDB" id="A0A118K0E4"/>
<comment type="similarity">
    <text evidence="8">Belongs to the RING-type zinc finger family. ATL subfamily.</text>
</comment>
<keyword evidence="2 11" id="KW-0812">Transmembrane</keyword>
<keyword evidence="3" id="KW-0479">Metal-binding</keyword>
<dbReference type="STRING" id="59895.A0A118K0E4"/>
<dbReference type="Gramene" id="KVI01353">
    <property type="protein sequence ID" value="KVI01353"/>
    <property type="gene ID" value="Ccrd_020380"/>
</dbReference>
<dbReference type="SMART" id="SM00184">
    <property type="entry name" value="RING"/>
    <property type="match status" value="1"/>
</dbReference>
<dbReference type="EMBL" id="LEKV01003117">
    <property type="protein sequence ID" value="KVI01353.1"/>
    <property type="molecule type" value="Genomic_DNA"/>
</dbReference>
<proteinExistence type="inferred from homology"/>